<feature type="region of interest" description="Disordered" evidence="2">
    <location>
        <begin position="1"/>
        <end position="23"/>
    </location>
</feature>
<evidence type="ECO:0000256" key="2">
    <source>
        <dbReference type="SAM" id="MobiDB-lite"/>
    </source>
</evidence>
<proteinExistence type="predicted"/>
<evidence type="ECO:0000256" key="1">
    <source>
        <dbReference type="ARBA" id="ARBA00022786"/>
    </source>
</evidence>
<dbReference type="CDD" id="cd23812">
    <property type="entry name" value="UBCc_ScPEX4-like"/>
    <property type="match status" value="1"/>
</dbReference>
<dbReference type="Proteomes" id="UP000019478">
    <property type="component" value="Unassembled WGS sequence"/>
</dbReference>
<feature type="domain" description="UBC core" evidence="3">
    <location>
        <begin position="26"/>
        <end position="179"/>
    </location>
</feature>
<dbReference type="PANTHER" id="PTHR24067">
    <property type="entry name" value="UBIQUITIN-CONJUGATING ENZYME E2"/>
    <property type="match status" value="1"/>
</dbReference>
<dbReference type="SUPFAM" id="SSF54495">
    <property type="entry name" value="UBC-like"/>
    <property type="match status" value="1"/>
</dbReference>
<name>W9Y3U7_9EURO</name>
<sequence>MASRSGSTSQGNSSSRGKSKGSSAVNALKRLTRELQDLHSSPCEAVLHLGPVSEEDLFQWEAVLKGPRDHTNPYHNGLWLLDITIPPNYPLAPPKVHFVTPICHPNVHFQTGEICLTLLSGEHWAPTYTLSTTMAAIQQLLSMPGLDSPLNVDVANLYREHDKIGAESLVRFWTVEKRWAGEGKAGFISERTPGSGGKLGE</sequence>
<dbReference type="InterPro" id="IPR000608">
    <property type="entry name" value="UBC"/>
</dbReference>
<accession>W9Y3U7</accession>
<dbReference type="STRING" id="1182542.W9Y3U7"/>
<dbReference type="Pfam" id="PF00179">
    <property type="entry name" value="UQ_con"/>
    <property type="match status" value="1"/>
</dbReference>
<dbReference type="InterPro" id="IPR050113">
    <property type="entry name" value="Ub_conjugating_enzyme"/>
</dbReference>
<dbReference type="GeneID" id="19174382"/>
<dbReference type="SMART" id="SM00212">
    <property type="entry name" value="UBCc"/>
    <property type="match status" value="1"/>
</dbReference>
<evidence type="ECO:0000313" key="4">
    <source>
        <dbReference type="EMBL" id="EXJ77144.1"/>
    </source>
</evidence>
<comment type="caution">
    <text evidence="4">The sequence shown here is derived from an EMBL/GenBank/DDBJ whole genome shotgun (WGS) entry which is preliminary data.</text>
</comment>
<keyword evidence="5" id="KW-1185">Reference proteome</keyword>
<gene>
    <name evidence="4" type="ORF">A1O3_10302</name>
</gene>
<dbReference type="PROSITE" id="PS50127">
    <property type="entry name" value="UBC_2"/>
    <property type="match status" value="1"/>
</dbReference>
<dbReference type="OrthoDB" id="9973183at2759"/>
<protein>
    <submittedName>
        <fullName evidence="4">Peroxin-4</fullName>
    </submittedName>
</protein>
<dbReference type="RefSeq" id="XP_007738582.1">
    <property type="nucleotide sequence ID" value="XM_007740392.1"/>
</dbReference>
<dbReference type="Gene3D" id="3.10.110.10">
    <property type="entry name" value="Ubiquitin Conjugating Enzyme"/>
    <property type="match status" value="1"/>
</dbReference>
<evidence type="ECO:0000259" key="3">
    <source>
        <dbReference type="PROSITE" id="PS50127"/>
    </source>
</evidence>
<keyword evidence="1" id="KW-0833">Ubl conjugation pathway</keyword>
<evidence type="ECO:0000313" key="5">
    <source>
        <dbReference type="Proteomes" id="UP000019478"/>
    </source>
</evidence>
<dbReference type="eggNOG" id="KOG0417">
    <property type="taxonomic scope" value="Eukaryota"/>
</dbReference>
<dbReference type="AlphaFoldDB" id="W9Y3U7"/>
<reference evidence="4 5" key="1">
    <citation type="submission" date="2013-03" db="EMBL/GenBank/DDBJ databases">
        <title>The Genome Sequence of Capronia epimyces CBS 606.96.</title>
        <authorList>
            <consortium name="The Broad Institute Genomics Platform"/>
            <person name="Cuomo C."/>
            <person name="de Hoog S."/>
            <person name="Gorbushina A."/>
            <person name="Walker B."/>
            <person name="Young S.K."/>
            <person name="Zeng Q."/>
            <person name="Gargeya S."/>
            <person name="Fitzgerald M."/>
            <person name="Haas B."/>
            <person name="Abouelleil A."/>
            <person name="Allen A.W."/>
            <person name="Alvarado L."/>
            <person name="Arachchi H.M."/>
            <person name="Berlin A.M."/>
            <person name="Chapman S.B."/>
            <person name="Gainer-Dewar J."/>
            <person name="Goldberg J."/>
            <person name="Griggs A."/>
            <person name="Gujja S."/>
            <person name="Hansen M."/>
            <person name="Howarth C."/>
            <person name="Imamovic A."/>
            <person name="Ireland A."/>
            <person name="Larimer J."/>
            <person name="McCowan C."/>
            <person name="Murphy C."/>
            <person name="Pearson M."/>
            <person name="Poon T.W."/>
            <person name="Priest M."/>
            <person name="Roberts A."/>
            <person name="Saif S."/>
            <person name="Shea T."/>
            <person name="Sisk P."/>
            <person name="Sykes S."/>
            <person name="Wortman J."/>
            <person name="Nusbaum C."/>
            <person name="Birren B."/>
        </authorList>
    </citation>
    <scope>NUCLEOTIDE SEQUENCE [LARGE SCALE GENOMIC DNA]</scope>
    <source>
        <strain evidence="4 5">CBS 606.96</strain>
    </source>
</reference>
<dbReference type="HOGENOM" id="CLU_030988_13_0_1"/>
<dbReference type="InterPro" id="IPR016135">
    <property type="entry name" value="UBQ-conjugating_enzyme/RWD"/>
</dbReference>
<dbReference type="EMBL" id="AMGY01000011">
    <property type="protein sequence ID" value="EXJ77144.1"/>
    <property type="molecule type" value="Genomic_DNA"/>
</dbReference>
<organism evidence="4 5">
    <name type="scientific">Capronia epimyces CBS 606.96</name>
    <dbReference type="NCBI Taxonomy" id="1182542"/>
    <lineage>
        <taxon>Eukaryota</taxon>
        <taxon>Fungi</taxon>
        <taxon>Dikarya</taxon>
        <taxon>Ascomycota</taxon>
        <taxon>Pezizomycotina</taxon>
        <taxon>Eurotiomycetes</taxon>
        <taxon>Chaetothyriomycetidae</taxon>
        <taxon>Chaetothyriales</taxon>
        <taxon>Herpotrichiellaceae</taxon>
        <taxon>Capronia</taxon>
    </lineage>
</organism>